<keyword evidence="4" id="KW-0418">Kinase</keyword>
<dbReference type="Pfam" id="PF13289">
    <property type="entry name" value="SIR2_2"/>
    <property type="match status" value="1"/>
</dbReference>
<dbReference type="InterPro" id="IPR011009">
    <property type="entry name" value="Kinase-like_dom_sf"/>
</dbReference>
<dbReference type="EMBL" id="JBHSGF010000007">
    <property type="protein sequence ID" value="MFC4555724.1"/>
    <property type="molecule type" value="Genomic_DNA"/>
</dbReference>
<evidence type="ECO:0000256" key="4">
    <source>
        <dbReference type="ARBA" id="ARBA00022777"/>
    </source>
</evidence>
<keyword evidence="8" id="KW-1185">Reference proteome</keyword>
<dbReference type="PROSITE" id="PS50011">
    <property type="entry name" value="PROTEIN_KINASE_DOM"/>
    <property type="match status" value="1"/>
</dbReference>
<dbReference type="InterPro" id="IPR000719">
    <property type="entry name" value="Prot_kinase_dom"/>
</dbReference>
<proteinExistence type="predicted"/>
<dbReference type="EC" id="2.7.11.1" evidence="1"/>
<evidence type="ECO:0000313" key="7">
    <source>
        <dbReference type="EMBL" id="MFC4555724.1"/>
    </source>
</evidence>
<keyword evidence="5" id="KW-0067">ATP-binding</keyword>
<evidence type="ECO:0000256" key="5">
    <source>
        <dbReference type="ARBA" id="ARBA00022840"/>
    </source>
</evidence>
<sequence>MVAVAARPWVAVVGAGLSGPDISSWSRLCEALAKELEGQAAFSDNNPTRFAPVISKIENPNLGYWEKFGILKEAIPVAYRNIIRQEFGKSDSNAVPAPYSALWALPLRGILSLNLDAFARRAARMAGDDGEIKIFEGHKAGKLQRMLGTHHRFLYQLHGHFDDEESWVFTQGELKELYSSPGYLGFLRTVFTQFHVVFVGVSADDIAIGGPLEELAKAGIQGPEHFWITDRTDEEAVRWADAAMVERVIYTRGKHEQVLDMLRALGKAKPDEPSATPVAREYAKYRDHIESPDMLARLQTDQIRERLNGYAKFLLTRSDLDSYNDFLHEYDELIDRSWYIPPKPIDYKIFDYTITDYSAKGAFGSVYRAVDPTGHEIALKLLKREIRGDAASIHAFRRGVKAMKILESRKVAGMVAYRDASEIPTFVTMDWVEGPNLQAAKEAHLVEDWQAILDVFIKATAIINEAHRLPEKVLHRDIRPANIMLRDAWSSRDVFEVVVLDFDLATYSGAKTESVIAEGSALGYLAPEQFKSDTGSRSALVDSFGLGMTLYYLAGRQEPNPYFQRDGNFKYLVRRATRVPEAPFYRATARRVERLIVNSTHEAQRDRWSVDLILAEAKRIQEANSVRSTPLDGDLAAEEIAARSPLISDGYAWDYTRDAATYSVASGPTVRIQGAANSFDVSLKIEWADDGTLSRKGVEKYLPDRLANAGMLLSKAGWRDVKKRSVQRQATLHASLRVEPDTDYTEIGGAVGAALEALTFS</sequence>
<name>A0ABV9DD52_9MICO</name>
<dbReference type="RefSeq" id="WP_164471421.1">
    <property type="nucleotide sequence ID" value="NZ_CP033325.1"/>
</dbReference>
<dbReference type="Pfam" id="PF00069">
    <property type="entry name" value="Pkinase"/>
    <property type="match status" value="1"/>
</dbReference>
<comment type="caution">
    <text evidence="7">The sequence shown here is derived from an EMBL/GenBank/DDBJ whole genome shotgun (WGS) entry which is preliminary data.</text>
</comment>
<dbReference type="Gene3D" id="1.10.510.10">
    <property type="entry name" value="Transferase(Phosphotransferase) domain 1"/>
    <property type="match status" value="1"/>
</dbReference>
<keyword evidence="3" id="KW-0547">Nucleotide-binding</keyword>
<feature type="domain" description="Protein kinase" evidence="6">
    <location>
        <begin position="352"/>
        <end position="620"/>
    </location>
</feature>
<evidence type="ECO:0000259" key="6">
    <source>
        <dbReference type="PROSITE" id="PS50011"/>
    </source>
</evidence>
<evidence type="ECO:0000256" key="2">
    <source>
        <dbReference type="ARBA" id="ARBA00022679"/>
    </source>
</evidence>
<dbReference type="Proteomes" id="UP001595955">
    <property type="component" value="Unassembled WGS sequence"/>
</dbReference>
<protein>
    <recommendedName>
        <fullName evidence="1">non-specific serine/threonine protein kinase</fullName>
        <ecNumber evidence="1">2.7.11.1</ecNumber>
    </recommendedName>
</protein>
<accession>A0ABV9DD52</accession>
<dbReference type="PANTHER" id="PTHR43671:SF13">
    <property type="entry name" value="SERINE_THREONINE-PROTEIN KINASE NEK2"/>
    <property type="match status" value="1"/>
</dbReference>
<dbReference type="PANTHER" id="PTHR43671">
    <property type="entry name" value="SERINE/THREONINE-PROTEIN KINASE NEK"/>
    <property type="match status" value="1"/>
</dbReference>
<dbReference type="InterPro" id="IPR008266">
    <property type="entry name" value="Tyr_kinase_AS"/>
</dbReference>
<keyword evidence="2" id="KW-0808">Transferase</keyword>
<evidence type="ECO:0000256" key="3">
    <source>
        <dbReference type="ARBA" id="ARBA00022741"/>
    </source>
</evidence>
<dbReference type="SMART" id="SM00220">
    <property type="entry name" value="S_TKc"/>
    <property type="match status" value="1"/>
</dbReference>
<dbReference type="SUPFAM" id="SSF56112">
    <property type="entry name" value="Protein kinase-like (PK-like)"/>
    <property type="match status" value="1"/>
</dbReference>
<reference evidence="8" key="1">
    <citation type="journal article" date="2019" name="Int. J. Syst. Evol. Microbiol.">
        <title>The Global Catalogue of Microorganisms (GCM) 10K type strain sequencing project: providing services to taxonomists for standard genome sequencing and annotation.</title>
        <authorList>
            <consortium name="The Broad Institute Genomics Platform"/>
            <consortium name="The Broad Institute Genome Sequencing Center for Infectious Disease"/>
            <person name="Wu L."/>
            <person name="Ma J."/>
        </authorList>
    </citation>
    <scope>NUCLEOTIDE SEQUENCE [LARGE SCALE GENOMIC DNA]</scope>
    <source>
        <strain evidence="8">JCM 3369</strain>
    </source>
</reference>
<gene>
    <name evidence="7" type="ORF">ACFO3F_10750</name>
</gene>
<dbReference type="PROSITE" id="PS00109">
    <property type="entry name" value="PROTEIN_KINASE_TYR"/>
    <property type="match status" value="1"/>
</dbReference>
<evidence type="ECO:0000313" key="8">
    <source>
        <dbReference type="Proteomes" id="UP001595955"/>
    </source>
</evidence>
<dbReference type="InterPro" id="IPR050660">
    <property type="entry name" value="NEK_Ser/Thr_kinase"/>
</dbReference>
<evidence type="ECO:0000256" key="1">
    <source>
        <dbReference type="ARBA" id="ARBA00012513"/>
    </source>
</evidence>
<organism evidence="7 8">
    <name type="scientific">Georgenia faecalis</name>
    <dbReference type="NCBI Taxonomy" id="2483799"/>
    <lineage>
        <taxon>Bacteria</taxon>
        <taxon>Bacillati</taxon>
        <taxon>Actinomycetota</taxon>
        <taxon>Actinomycetes</taxon>
        <taxon>Micrococcales</taxon>
        <taxon>Bogoriellaceae</taxon>
        <taxon>Georgenia</taxon>
    </lineage>
</organism>